<protein>
    <submittedName>
        <fullName evidence="1">Uncharacterized protein</fullName>
    </submittedName>
</protein>
<dbReference type="AlphaFoldDB" id="A0A8S1JRM2"/>
<organism evidence="1 2">
    <name type="scientific">Paramecium primaurelia</name>
    <dbReference type="NCBI Taxonomy" id="5886"/>
    <lineage>
        <taxon>Eukaryota</taxon>
        <taxon>Sar</taxon>
        <taxon>Alveolata</taxon>
        <taxon>Ciliophora</taxon>
        <taxon>Intramacronucleata</taxon>
        <taxon>Oligohymenophorea</taxon>
        <taxon>Peniculida</taxon>
        <taxon>Parameciidae</taxon>
        <taxon>Paramecium</taxon>
    </lineage>
</organism>
<reference evidence="1" key="1">
    <citation type="submission" date="2021-01" db="EMBL/GenBank/DDBJ databases">
        <authorList>
            <consortium name="Genoscope - CEA"/>
            <person name="William W."/>
        </authorList>
    </citation>
    <scope>NUCLEOTIDE SEQUENCE</scope>
</reference>
<evidence type="ECO:0000313" key="2">
    <source>
        <dbReference type="Proteomes" id="UP000688137"/>
    </source>
</evidence>
<gene>
    <name evidence="1" type="ORF">PPRIM_AZ9-3.1.T0040413</name>
</gene>
<comment type="caution">
    <text evidence="1">The sequence shown here is derived from an EMBL/GenBank/DDBJ whole genome shotgun (WGS) entry which is preliminary data.</text>
</comment>
<accession>A0A8S1JRM2</accession>
<evidence type="ECO:0000313" key="1">
    <source>
        <dbReference type="EMBL" id="CAD8043190.1"/>
    </source>
</evidence>
<dbReference type="Proteomes" id="UP000688137">
    <property type="component" value="Unassembled WGS sequence"/>
</dbReference>
<keyword evidence="2" id="KW-1185">Reference proteome</keyword>
<dbReference type="OMA" id="CIAQEES"/>
<dbReference type="EMBL" id="CAJJDM010000001">
    <property type="protein sequence ID" value="CAD8043190.1"/>
    <property type="molecule type" value="Genomic_DNA"/>
</dbReference>
<proteinExistence type="predicted"/>
<sequence length="306" mass="36443">MYQPKKSQHTQVSKDWQTIWKLRETDFISHFLVSKSGNLVAFVIEGKKLYVISLLTKKIIFELTFVKFQLYDLQFTSDEKKICIAQEESKSLRIIELSTRSEICYKLPQSFLPLDSYILIEQENKIYLYQNDALKLIDLNQENLELILQFDGEYRVLQKTSVDFIINIAFQNQLQVMYLKNNFCKQKHKFIESNKIIHFTESNQLLSIITYENNYKLFLKNLQCKKLIRKFSDKVLQNICDIKYSQNRKYLFLNTGNSLIRWNITTSKISKLQVQNNVFEKMWIEGKNEIYILNSNNHIQKASCDF</sequence>
<name>A0A8S1JRM2_PARPR</name>